<evidence type="ECO:0000313" key="6">
    <source>
        <dbReference type="Proteomes" id="UP000314986"/>
    </source>
</evidence>
<dbReference type="InterPro" id="IPR035979">
    <property type="entry name" value="RBD_domain_sf"/>
</dbReference>
<dbReference type="Proteomes" id="UP000314986">
    <property type="component" value="Unassembled WGS sequence"/>
</dbReference>
<dbReference type="PANTHER" id="PTHR12436">
    <property type="entry name" value="80 KDA MCM3-ASSOCIATED PROTEIN"/>
    <property type="match status" value="1"/>
</dbReference>
<feature type="domain" description="PCI" evidence="4">
    <location>
        <begin position="437"/>
        <end position="612"/>
    </location>
</feature>
<dbReference type="GO" id="GO:0005737">
    <property type="term" value="C:cytoplasm"/>
    <property type="evidence" value="ECO:0007669"/>
    <property type="project" value="UniProtKB-SubCell"/>
</dbReference>
<dbReference type="STRING" id="7868.ENSCMIP00000036771"/>
<evidence type="ECO:0000313" key="5">
    <source>
        <dbReference type="Ensembl" id="ENSCMIP00000036771.1"/>
    </source>
</evidence>
<reference evidence="5" key="4">
    <citation type="submission" date="2025-08" db="UniProtKB">
        <authorList>
            <consortium name="Ensembl"/>
        </authorList>
    </citation>
    <scope>IDENTIFICATION</scope>
</reference>
<dbReference type="Gene3D" id="6.10.250.1340">
    <property type="match status" value="1"/>
</dbReference>
<dbReference type="InterPro" id="IPR000717">
    <property type="entry name" value="PCI_dom"/>
</dbReference>
<dbReference type="Gene3D" id="1.25.40.990">
    <property type="match status" value="1"/>
</dbReference>
<dbReference type="InterPro" id="IPR012677">
    <property type="entry name" value="Nucleotide-bd_a/b_plait_sf"/>
</dbReference>
<dbReference type="SUPFAM" id="SSF54928">
    <property type="entry name" value="RNA-binding domain, RBD"/>
    <property type="match status" value="1"/>
</dbReference>
<evidence type="ECO:0000259" key="4">
    <source>
        <dbReference type="PROSITE" id="PS50250"/>
    </source>
</evidence>
<dbReference type="GeneTree" id="ENSGT00940000156322"/>
<protein>
    <submittedName>
        <fullName evidence="5">Minichromosome maintenance complex component 3 associated protein</fullName>
    </submittedName>
</protein>
<dbReference type="Ensembl" id="ENSCMIT00000037312.1">
    <property type="protein sequence ID" value="ENSCMIP00000036771.1"/>
    <property type="gene ID" value="ENSCMIG00000015521.1"/>
</dbReference>
<dbReference type="InterPro" id="IPR045107">
    <property type="entry name" value="SAC3/GANP/THP3"/>
</dbReference>
<dbReference type="GO" id="GO:0006406">
    <property type="term" value="P:mRNA export from nucleus"/>
    <property type="evidence" value="ECO:0007669"/>
    <property type="project" value="TreeGrafter"/>
</dbReference>
<dbReference type="Gene3D" id="3.30.70.330">
    <property type="match status" value="1"/>
</dbReference>
<dbReference type="GO" id="GO:0003676">
    <property type="term" value="F:nucleic acid binding"/>
    <property type="evidence" value="ECO:0007669"/>
    <property type="project" value="InterPro"/>
</dbReference>
<gene>
    <name evidence="5" type="primary">MCM3AP</name>
</gene>
<feature type="compositionally biased region" description="Low complexity" evidence="3">
    <location>
        <begin position="202"/>
        <end position="214"/>
    </location>
</feature>
<dbReference type="GO" id="GO:0070390">
    <property type="term" value="C:transcription export complex 2"/>
    <property type="evidence" value="ECO:0007669"/>
    <property type="project" value="TreeGrafter"/>
</dbReference>
<dbReference type="InterPro" id="IPR031907">
    <property type="entry name" value="MCM3AP_GANP"/>
</dbReference>
<keyword evidence="6" id="KW-1185">Reference proteome</keyword>
<evidence type="ECO:0000256" key="1">
    <source>
        <dbReference type="ARBA" id="ARBA00038443"/>
    </source>
</evidence>
<dbReference type="GO" id="GO:0015031">
    <property type="term" value="P:protein transport"/>
    <property type="evidence" value="ECO:0007669"/>
    <property type="project" value="UniProtKB-KW"/>
</dbReference>
<dbReference type="Pfam" id="PF16766">
    <property type="entry name" value="CID_GANP"/>
    <property type="match status" value="1"/>
</dbReference>
<dbReference type="InterPro" id="IPR005062">
    <property type="entry name" value="SAC3/GANP/THP3_conserved"/>
</dbReference>
<accession>A0A4W3JB48</accession>
<feature type="compositionally biased region" description="Polar residues" evidence="3">
    <location>
        <begin position="215"/>
        <end position="234"/>
    </location>
</feature>
<dbReference type="GO" id="GO:0005694">
    <property type="term" value="C:chromosome"/>
    <property type="evidence" value="ECO:0007669"/>
    <property type="project" value="UniProtKB-SubCell"/>
</dbReference>
<sequence>MVSSANIATVLATPSSRSFVKQKRLTRPSLHKPILASQSLHFLACVVSNIRRSCMKYKVILKLIEVCCLTGSAGKPLIRRMRRTESSDSLAGSGTTPGPGTPVAELTAIQCKNIPEHINSKELVKQHFSLFGKVQRVYCYPTRSLAIVHFSDHVSDARVLSSSTTLPPGPVKKSDWSSSREEKEVKEEGELSSEEPMSFQYSPRPSSTMTRTSTVIGTGSTWSATKKPASSKSLQFEEGPDMVGERGGVLPASLSHLVAMVAESAEDKYRILDQRDKLMRQARVKSTDLEKARAMVGTCPDMCPEKERYMRETRYQLSSFELLPGTDKVHHEAAIKEYSRSSADQEEPLAHELRPATVLTMTMDYLMIRIMDMGEGNSRDWYDFVWNRTRGIRKDITQQHLCDEQTVVLIEQCTRFHIHCSHALCEEPMSSYDAKINDENLTKCLQSLKEMYQDLANKGIYCQTEAEFRSYHVLLNLNEGDILREAQQFRSEVRNSPEVKFAVQTFAALNNNNFVRFFKLVRVAPYLNACILHRYYKQVRREAVSALTMAHTVSSQRSTMFPLHTLARMLLLENPESAVTLVNHYGLIVSEGAVELNRLTLTETDISLLPKKSSLIEQKRPALVGEVVNGGRLPHFVPHIPVLSFDSQNRYVEENQEAAGSTQKLIQPAEGRCSDTVDTELLTKNLTPPGYSLTQLSAVPCMNAAHPLPLAFSSVSMASVDEMVWDVVLEILRQIVSEEVAAEQQRIEDEKDRMEQDRMEQDSEFLSCRLAVEEDRKARVARCSIQECSSLIHQTLDTEIFQVVKETLQELHCFCKYLKSGAQVGWAQPNADPECFVCWGFRLLWVRKETDYQMRIQNFHQQLLWDAACNPLDLASLVALSVPTQSDRIFWKLVLLLPSDEDDGLSDINKALADWLKNKFRGDGGVIHSLNGISTLSLLQQVVVLCCKHYSIVQATQGPLTEAGLEQAEQGKELLGTTGLLLLLRARTQPGDPAEEEVYWLSAMLQVRQVLQAKPLHPALPLVILVPKPHSPLILEEVQQGLKLEELVTGGLVSEYLIVSISGSTSDLQDTNRVSEAVGWLALYCPSPPNLCCQTLQQYVEDGLCRDFSDHFYSDQCERQVSGLPSQEPRPIIQLYNHVLHFLSCAVSSERLGHLSWPLAEFTGHAAHPILAHTEWNSGSHLAWLRDAVLSFQIPDMELPAETASWPELYDMILAYVSQIPASQQTWPLLLSRVVRVLNRVSDEWKEGNSVTAGLELAACHVPWDEIIALCIDHRLRDCSLPSKLCPTAVSEDGQILLYYFPEDVTKYSPPALWHQARTRTQRDIQQLSARMPHKQTVCLRKRRSVPPACVSNDSLASRGASAMDITSIPSAAELLPEQLLSGIESELVENRR</sequence>
<dbReference type="Pfam" id="PF16769">
    <property type="entry name" value="MCM3AP_GANP"/>
    <property type="match status" value="1"/>
</dbReference>
<feature type="region of interest" description="Disordered" evidence="3">
    <location>
        <begin position="82"/>
        <end position="102"/>
    </location>
</feature>
<feature type="region of interest" description="Disordered" evidence="3">
    <location>
        <begin position="158"/>
        <end position="241"/>
    </location>
</feature>
<organism evidence="5 6">
    <name type="scientific">Callorhinchus milii</name>
    <name type="common">Ghost shark</name>
    <dbReference type="NCBI Taxonomy" id="7868"/>
    <lineage>
        <taxon>Eukaryota</taxon>
        <taxon>Metazoa</taxon>
        <taxon>Chordata</taxon>
        <taxon>Craniata</taxon>
        <taxon>Vertebrata</taxon>
        <taxon>Chondrichthyes</taxon>
        <taxon>Holocephali</taxon>
        <taxon>Chimaeriformes</taxon>
        <taxon>Callorhinchidae</taxon>
        <taxon>Callorhinchus</taxon>
    </lineage>
</organism>
<dbReference type="GO" id="GO:0005654">
    <property type="term" value="C:nucleoplasm"/>
    <property type="evidence" value="ECO:0007669"/>
    <property type="project" value="UniProtKB-SubCell"/>
</dbReference>
<feature type="coiled-coil region" evidence="2">
    <location>
        <begin position="733"/>
        <end position="764"/>
    </location>
</feature>
<dbReference type="InterPro" id="IPR031910">
    <property type="entry name" value="GANP_CID_dom"/>
</dbReference>
<dbReference type="GO" id="GO:0061733">
    <property type="term" value="F:protein-lysine-acetyltransferase activity"/>
    <property type="evidence" value="ECO:0007669"/>
    <property type="project" value="UniProtKB-EC"/>
</dbReference>
<dbReference type="PANTHER" id="PTHR12436:SF3">
    <property type="entry name" value="GERMINAL-CENTER ASSOCIATED NUCLEAR PROTEIN"/>
    <property type="match status" value="1"/>
</dbReference>
<comment type="similarity">
    <text evidence="1">Belongs to the SAC3 family.</text>
</comment>
<dbReference type="OMA" id="DMTIFWH"/>
<feature type="compositionally biased region" description="Basic and acidic residues" evidence="3">
    <location>
        <begin position="172"/>
        <end position="189"/>
    </location>
</feature>
<reference evidence="6" key="2">
    <citation type="journal article" date="2007" name="PLoS Biol.">
        <title>Survey sequencing and comparative analysis of the elephant shark (Callorhinchus milii) genome.</title>
        <authorList>
            <person name="Venkatesh B."/>
            <person name="Kirkness E.F."/>
            <person name="Loh Y.H."/>
            <person name="Halpern A.L."/>
            <person name="Lee A.P."/>
            <person name="Johnson J."/>
            <person name="Dandona N."/>
            <person name="Viswanathan L.D."/>
            <person name="Tay A."/>
            <person name="Venter J.C."/>
            <person name="Strausberg R.L."/>
            <person name="Brenner S."/>
        </authorList>
    </citation>
    <scope>NUCLEOTIDE SEQUENCE [LARGE SCALE GENOMIC DNA]</scope>
</reference>
<keyword evidence="2" id="KW-0175">Coiled coil</keyword>
<proteinExistence type="inferred from homology"/>
<name>A0A4W3JB48_CALMI</name>
<evidence type="ECO:0000256" key="3">
    <source>
        <dbReference type="SAM" id="MobiDB-lite"/>
    </source>
</evidence>
<reference evidence="6" key="3">
    <citation type="journal article" date="2014" name="Nature">
        <title>Elephant shark genome provides unique insights into gnathostome evolution.</title>
        <authorList>
            <consortium name="International Elephant Shark Genome Sequencing Consortium"/>
            <person name="Venkatesh B."/>
            <person name="Lee A.P."/>
            <person name="Ravi V."/>
            <person name="Maurya A.K."/>
            <person name="Lian M.M."/>
            <person name="Swann J.B."/>
            <person name="Ohta Y."/>
            <person name="Flajnik M.F."/>
            <person name="Sutoh Y."/>
            <person name="Kasahara M."/>
            <person name="Hoon S."/>
            <person name="Gangu V."/>
            <person name="Roy S.W."/>
            <person name="Irimia M."/>
            <person name="Korzh V."/>
            <person name="Kondrychyn I."/>
            <person name="Lim Z.W."/>
            <person name="Tay B.H."/>
            <person name="Tohari S."/>
            <person name="Kong K.W."/>
            <person name="Ho S."/>
            <person name="Lorente-Galdos B."/>
            <person name="Quilez J."/>
            <person name="Marques-Bonet T."/>
            <person name="Raney B.J."/>
            <person name="Ingham P.W."/>
            <person name="Tay A."/>
            <person name="Hillier L.W."/>
            <person name="Minx P."/>
            <person name="Boehm T."/>
            <person name="Wilson R.K."/>
            <person name="Brenner S."/>
            <person name="Warren W.C."/>
        </authorList>
    </citation>
    <scope>NUCLEOTIDE SEQUENCE [LARGE SCALE GENOMIC DNA]</scope>
</reference>
<dbReference type="InParanoid" id="A0A4W3JB48"/>
<evidence type="ECO:0000256" key="2">
    <source>
        <dbReference type="SAM" id="Coils"/>
    </source>
</evidence>
<dbReference type="PROSITE" id="PS50250">
    <property type="entry name" value="PCI"/>
    <property type="match status" value="1"/>
</dbReference>
<reference evidence="6" key="1">
    <citation type="journal article" date="2006" name="Science">
        <title>Ancient noncoding elements conserved in the human genome.</title>
        <authorList>
            <person name="Venkatesh B."/>
            <person name="Kirkness E.F."/>
            <person name="Loh Y.H."/>
            <person name="Halpern A.L."/>
            <person name="Lee A.P."/>
            <person name="Johnson J."/>
            <person name="Dandona N."/>
            <person name="Viswanathan L.D."/>
            <person name="Tay A."/>
            <person name="Venter J.C."/>
            <person name="Strausberg R.L."/>
            <person name="Brenner S."/>
        </authorList>
    </citation>
    <scope>NUCLEOTIDE SEQUENCE [LARGE SCALE GENOMIC DNA]</scope>
</reference>
<reference evidence="5" key="5">
    <citation type="submission" date="2025-09" db="UniProtKB">
        <authorList>
            <consortium name="Ensembl"/>
        </authorList>
    </citation>
    <scope>IDENTIFICATION</scope>
</reference>
<dbReference type="GO" id="GO:0005643">
    <property type="term" value="C:nuclear pore"/>
    <property type="evidence" value="ECO:0007669"/>
    <property type="project" value="UniProtKB-SubCell"/>
</dbReference>
<dbReference type="Pfam" id="PF03399">
    <property type="entry name" value="SAC3_GANP"/>
    <property type="match status" value="1"/>
</dbReference>
<dbReference type="GO" id="GO:0002376">
    <property type="term" value="P:immune system process"/>
    <property type="evidence" value="ECO:0007669"/>
    <property type="project" value="UniProtKB-KW"/>
</dbReference>